<dbReference type="InterPro" id="IPR044821">
    <property type="entry name" value="At1g28695/At4g15970-like"/>
</dbReference>
<proteinExistence type="predicted"/>
<reference evidence="2 3" key="1">
    <citation type="submission" date="2024-02" db="EMBL/GenBank/DDBJ databases">
        <authorList>
            <person name="Vignale AGUSTIN F."/>
            <person name="Sosa J E."/>
            <person name="Modenutti C."/>
        </authorList>
    </citation>
    <scope>NUCLEOTIDE SEQUENCE [LARGE SCALE GENOMIC DNA]</scope>
</reference>
<keyword evidence="1" id="KW-0812">Transmembrane</keyword>
<evidence type="ECO:0000313" key="3">
    <source>
        <dbReference type="Proteomes" id="UP001642360"/>
    </source>
</evidence>
<organism evidence="2 3">
    <name type="scientific">Ilex paraguariensis</name>
    <name type="common">yerba mate</name>
    <dbReference type="NCBI Taxonomy" id="185542"/>
    <lineage>
        <taxon>Eukaryota</taxon>
        <taxon>Viridiplantae</taxon>
        <taxon>Streptophyta</taxon>
        <taxon>Embryophyta</taxon>
        <taxon>Tracheophyta</taxon>
        <taxon>Spermatophyta</taxon>
        <taxon>Magnoliopsida</taxon>
        <taxon>eudicotyledons</taxon>
        <taxon>Gunneridae</taxon>
        <taxon>Pentapetalae</taxon>
        <taxon>asterids</taxon>
        <taxon>campanulids</taxon>
        <taxon>Aquifoliales</taxon>
        <taxon>Aquifoliaceae</taxon>
        <taxon>Ilex</taxon>
    </lineage>
</organism>
<keyword evidence="3" id="KW-1185">Reference proteome</keyword>
<keyword evidence="1" id="KW-1133">Transmembrane helix</keyword>
<evidence type="ECO:0000256" key="1">
    <source>
        <dbReference type="SAM" id="Phobius"/>
    </source>
</evidence>
<feature type="transmembrane region" description="Helical" evidence="1">
    <location>
        <begin position="52"/>
        <end position="74"/>
    </location>
</feature>
<dbReference type="AlphaFoldDB" id="A0ABC8TRA9"/>
<name>A0ABC8TRA9_9AQUA</name>
<dbReference type="Proteomes" id="UP001642360">
    <property type="component" value="Unassembled WGS sequence"/>
</dbReference>
<sequence>MRLKPSSGQEHRVPVHRRKLPSTTFLSFRAGKITGQMLPDSSTSATATTTILLRRAFICLVFVATMSLSCFILIRGYESIGLRIPNSFGTSSRLHLVPSAVDDFPQRHKLRWVSTLIWYKGMRPVVNRLERVLKVASMPDKTVILTTLKEAWAARSSIIDLFLESFRIGDQTRVDMLMRIISSELWWSSEVV</sequence>
<dbReference type="PANTHER" id="PTHR46038:SF38">
    <property type="entry name" value="GLYCOSYLTRANSFERASE-RELATED"/>
    <property type="match status" value="1"/>
</dbReference>
<dbReference type="EMBL" id="CAUOFW020005885">
    <property type="protein sequence ID" value="CAK9171992.1"/>
    <property type="molecule type" value="Genomic_DNA"/>
</dbReference>
<accession>A0ABC8TRA9</accession>
<dbReference type="PANTHER" id="PTHR46038">
    <property type="entry name" value="EXPRESSED PROTEIN-RELATED"/>
    <property type="match status" value="1"/>
</dbReference>
<comment type="caution">
    <text evidence="2">The sequence shown here is derived from an EMBL/GenBank/DDBJ whole genome shotgun (WGS) entry which is preliminary data.</text>
</comment>
<evidence type="ECO:0000313" key="2">
    <source>
        <dbReference type="EMBL" id="CAK9171992.1"/>
    </source>
</evidence>
<protein>
    <submittedName>
        <fullName evidence="2">Uncharacterized protein</fullName>
    </submittedName>
</protein>
<gene>
    <name evidence="2" type="ORF">ILEXP_LOCUS41619</name>
</gene>
<keyword evidence="1" id="KW-0472">Membrane</keyword>